<evidence type="ECO:0000256" key="5">
    <source>
        <dbReference type="ARBA" id="ARBA00022723"/>
    </source>
</evidence>
<dbReference type="Pfam" id="PF00293">
    <property type="entry name" value="NUDIX"/>
    <property type="match status" value="1"/>
</dbReference>
<comment type="catalytic activity">
    <reaction evidence="10">
        <text>8-oxo-dGTP + H2O = 8-oxo-dGMP + diphosphate + H(+)</text>
        <dbReference type="Rhea" id="RHEA:31575"/>
        <dbReference type="ChEBI" id="CHEBI:15377"/>
        <dbReference type="ChEBI" id="CHEBI:15378"/>
        <dbReference type="ChEBI" id="CHEBI:33019"/>
        <dbReference type="ChEBI" id="CHEBI:63224"/>
        <dbReference type="ChEBI" id="CHEBI:77896"/>
        <dbReference type="EC" id="3.6.1.55"/>
    </reaction>
</comment>
<keyword evidence="6" id="KW-0227">DNA damage</keyword>
<dbReference type="SUPFAM" id="SSF55811">
    <property type="entry name" value="Nudix"/>
    <property type="match status" value="1"/>
</dbReference>
<dbReference type="InterPro" id="IPR047127">
    <property type="entry name" value="MutT-like"/>
</dbReference>
<comment type="similarity">
    <text evidence="2 17">Belongs to the Nudix hydrolase family.</text>
</comment>
<evidence type="ECO:0000256" key="8">
    <source>
        <dbReference type="ARBA" id="ARBA00022842"/>
    </source>
</evidence>
<evidence type="ECO:0000256" key="16">
    <source>
        <dbReference type="ARBA" id="ARBA00042798"/>
    </source>
</evidence>
<evidence type="ECO:0000256" key="1">
    <source>
        <dbReference type="ARBA" id="ARBA00001946"/>
    </source>
</evidence>
<evidence type="ECO:0000256" key="7">
    <source>
        <dbReference type="ARBA" id="ARBA00022801"/>
    </source>
</evidence>
<keyword evidence="4" id="KW-0235">DNA replication</keyword>
<gene>
    <name evidence="19" type="ORF">SAMN06296241_1416</name>
</gene>
<proteinExistence type="inferred from homology"/>
<dbReference type="PANTHER" id="PTHR47707">
    <property type="entry name" value="8-OXO-DGTP DIPHOSPHATASE"/>
    <property type="match status" value="1"/>
</dbReference>
<keyword evidence="20" id="KW-1185">Reference proteome</keyword>
<evidence type="ECO:0000256" key="12">
    <source>
        <dbReference type="ARBA" id="ARBA00038905"/>
    </source>
</evidence>
<evidence type="ECO:0000256" key="17">
    <source>
        <dbReference type="RuleBase" id="RU003476"/>
    </source>
</evidence>
<feature type="domain" description="Nudix hydrolase" evidence="18">
    <location>
        <begin position="1"/>
        <end position="126"/>
    </location>
</feature>
<evidence type="ECO:0000256" key="15">
    <source>
        <dbReference type="ARBA" id="ARBA00041979"/>
    </source>
</evidence>
<evidence type="ECO:0000256" key="10">
    <source>
        <dbReference type="ARBA" id="ARBA00035861"/>
    </source>
</evidence>
<evidence type="ECO:0000256" key="11">
    <source>
        <dbReference type="ARBA" id="ARBA00036904"/>
    </source>
</evidence>
<dbReference type="GO" id="GO:0046872">
    <property type="term" value="F:metal ion binding"/>
    <property type="evidence" value="ECO:0007669"/>
    <property type="project" value="UniProtKB-KW"/>
</dbReference>
<dbReference type="GO" id="GO:0006260">
    <property type="term" value="P:DNA replication"/>
    <property type="evidence" value="ECO:0007669"/>
    <property type="project" value="UniProtKB-KW"/>
</dbReference>
<dbReference type="EMBL" id="OCMF01000001">
    <property type="protein sequence ID" value="SOC79878.1"/>
    <property type="molecule type" value="Genomic_DNA"/>
</dbReference>
<evidence type="ECO:0000256" key="14">
    <source>
        <dbReference type="ARBA" id="ARBA00041592"/>
    </source>
</evidence>
<evidence type="ECO:0000313" key="19">
    <source>
        <dbReference type="EMBL" id="SOC79878.1"/>
    </source>
</evidence>
<dbReference type="RefSeq" id="WP_097055815.1">
    <property type="nucleotide sequence ID" value="NZ_OCMF01000001.1"/>
</dbReference>
<dbReference type="GO" id="GO:0035539">
    <property type="term" value="F:8-oxo-7,8-dihydrodeoxyguanosine triphosphate pyrophosphatase activity"/>
    <property type="evidence" value="ECO:0007669"/>
    <property type="project" value="UniProtKB-EC"/>
</dbReference>
<evidence type="ECO:0000256" key="9">
    <source>
        <dbReference type="ARBA" id="ARBA00023204"/>
    </source>
</evidence>
<evidence type="ECO:0000256" key="13">
    <source>
        <dbReference type="ARBA" id="ARBA00040794"/>
    </source>
</evidence>
<evidence type="ECO:0000256" key="4">
    <source>
        <dbReference type="ARBA" id="ARBA00022705"/>
    </source>
</evidence>
<evidence type="ECO:0000256" key="3">
    <source>
        <dbReference type="ARBA" id="ARBA00022457"/>
    </source>
</evidence>
<dbReference type="PANTHER" id="PTHR47707:SF1">
    <property type="entry name" value="NUDIX HYDROLASE FAMILY PROTEIN"/>
    <property type="match status" value="1"/>
</dbReference>
<dbReference type="GO" id="GO:0006281">
    <property type="term" value="P:DNA repair"/>
    <property type="evidence" value="ECO:0007669"/>
    <property type="project" value="UniProtKB-KW"/>
</dbReference>
<dbReference type="PROSITE" id="PS51462">
    <property type="entry name" value="NUDIX"/>
    <property type="match status" value="1"/>
</dbReference>
<dbReference type="PROSITE" id="PS00893">
    <property type="entry name" value="NUDIX_BOX"/>
    <property type="match status" value="1"/>
</dbReference>
<dbReference type="GO" id="GO:0008413">
    <property type="term" value="F:8-oxo-7,8-dihydroguanosine triphosphate pyrophosphatase activity"/>
    <property type="evidence" value="ECO:0007669"/>
    <property type="project" value="TreeGrafter"/>
</dbReference>
<keyword evidence="3" id="KW-0515">Mutator protein</keyword>
<accession>A0A285X3L3</accession>
<dbReference type="OrthoDB" id="9810648at2"/>
<organism evidence="19 20">
    <name type="scientific">Salinimicrobium sediminis</name>
    <dbReference type="NCBI Taxonomy" id="1343891"/>
    <lineage>
        <taxon>Bacteria</taxon>
        <taxon>Pseudomonadati</taxon>
        <taxon>Bacteroidota</taxon>
        <taxon>Flavobacteriia</taxon>
        <taxon>Flavobacteriales</taxon>
        <taxon>Flavobacteriaceae</taxon>
        <taxon>Salinimicrobium</taxon>
    </lineage>
</organism>
<evidence type="ECO:0000256" key="2">
    <source>
        <dbReference type="ARBA" id="ARBA00005582"/>
    </source>
</evidence>
<evidence type="ECO:0000259" key="18">
    <source>
        <dbReference type="PROSITE" id="PS51462"/>
    </source>
</evidence>
<dbReference type="GO" id="GO:0044716">
    <property type="term" value="F:8-oxo-GDP phosphatase activity"/>
    <property type="evidence" value="ECO:0007669"/>
    <property type="project" value="TreeGrafter"/>
</dbReference>
<keyword evidence="5" id="KW-0479">Metal-binding</keyword>
<sequence>MILVTCGIIELDGKILCAQRSEKMNLPLKWEFPGGKVEKDEDLETCLKREIKEELGVEIKVIERLPFSTHSYPNNKVIKLIPFRCSLQTFEIDLKEHLKVEWASPTDLSRYDWADADIPIVQNYIQSSQ</sequence>
<comment type="cofactor">
    <cofactor evidence="1">
        <name>Mg(2+)</name>
        <dbReference type="ChEBI" id="CHEBI:18420"/>
    </cofactor>
</comment>
<keyword evidence="7 17" id="KW-0378">Hydrolase</keyword>
<dbReference type="InterPro" id="IPR020084">
    <property type="entry name" value="NUDIX_hydrolase_CS"/>
</dbReference>
<dbReference type="InterPro" id="IPR015797">
    <property type="entry name" value="NUDIX_hydrolase-like_dom_sf"/>
</dbReference>
<dbReference type="AlphaFoldDB" id="A0A285X3L3"/>
<dbReference type="EC" id="3.6.1.55" evidence="12"/>
<protein>
    <recommendedName>
        <fullName evidence="13">8-oxo-dGTP diphosphatase</fullName>
        <ecNumber evidence="12">3.6.1.55</ecNumber>
    </recommendedName>
    <alternativeName>
        <fullName evidence="16">7,8-dihydro-8-oxoguanine-triphosphatase</fullName>
    </alternativeName>
    <alternativeName>
        <fullName evidence="15">Mutator protein MutT</fullName>
    </alternativeName>
    <alternativeName>
        <fullName evidence="14">dGTP pyrophosphohydrolase</fullName>
    </alternativeName>
</protein>
<comment type="catalytic activity">
    <reaction evidence="11">
        <text>8-oxo-GTP + H2O = 8-oxo-GMP + diphosphate + H(+)</text>
        <dbReference type="Rhea" id="RHEA:67616"/>
        <dbReference type="ChEBI" id="CHEBI:15377"/>
        <dbReference type="ChEBI" id="CHEBI:15378"/>
        <dbReference type="ChEBI" id="CHEBI:33019"/>
        <dbReference type="ChEBI" id="CHEBI:143553"/>
        <dbReference type="ChEBI" id="CHEBI:145694"/>
    </reaction>
</comment>
<dbReference type="Proteomes" id="UP000219193">
    <property type="component" value="Unassembled WGS sequence"/>
</dbReference>
<dbReference type="Gene3D" id="3.90.79.10">
    <property type="entry name" value="Nucleoside Triphosphate Pyrophosphohydrolase"/>
    <property type="match status" value="1"/>
</dbReference>
<dbReference type="InterPro" id="IPR000086">
    <property type="entry name" value="NUDIX_hydrolase_dom"/>
</dbReference>
<dbReference type="CDD" id="cd03425">
    <property type="entry name" value="NUDIX_MutT_NudA_like"/>
    <property type="match status" value="1"/>
</dbReference>
<keyword evidence="9" id="KW-0234">DNA repair</keyword>
<dbReference type="GO" id="GO:0044715">
    <property type="term" value="F:8-oxo-dGDP phosphatase activity"/>
    <property type="evidence" value="ECO:0007669"/>
    <property type="project" value="TreeGrafter"/>
</dbReference>
<evidence type="ECO:0000256" key="6">
    <source>
        <dbReference type="ARBA" id="ARBA00022763"/>
    </source>
</evidence>
<keyword evidence="8" id="KW-0460">Magnesium</keyword>
<name>A0A285X3L3_9FLAO</name>
<reference evidence="20" key="1">
    <citation type="submission" date="2017-09" db="EMBL/GenBank/DDBJ databases">
        <authorList>
            <person name="Varghese N."/>
            <person name="Submissions S."/>
        </authorList>
    </citation>
    <scope>NUCLEOTIDE SEQUENCE [LARGE SCALE GENOMIC DNA]</scope>
    <source>
        <strain evidence="20">CGMCC 1.12641</strain>
    </source>
</reference>
<dbReference type="PRINTS" id="PR00502">
    <property type="entry name" value="NUDIXFAMILY"/>
</dbReference>
<dbReference type="InterPro" id="IPR020476">
    <property type="entry name" value="Nudix_hydrolase"/>
</dbReference>
<evidence type="ECO:0000313" key="20">
    <source>
        <dbReference type="Proteomes" id="UP000219193"/>
    </source>
</evidence>